<keyword evidence="6" id="KW-1185">Reference proteome</keyword>
<evidence type="ECO:0000256" key="1">
    <source>
        <dbReference type="ARBA" id="ARBA00022603"/>
    </source>
</evidence>
<dbReference type="InterPro" id="IPR002935">
    <property type="entry name" value="SAM_O-MeTrfase"/>
</dbReference>
<evidence type="ECO:0000256" key="3">
    <source>
        <dbReference type="ARBA" id="ARBA00022691"/>
    </source>
</evidence>
<dbReference type="PANTHER" id="PTHR10509:SF14">
    <property type="entry name" value="CAFFEOYL-COA O-METHYLTRANSFERASE 3-RELATED"/>
    <property type="match status" value="1"/>
</dbReference>
<dbReference type="GO" id="GO:0032259">
    <property type="term" value="P:methylation"/>
    <property type="evidence" value="ECO:0007669"/>
    <property type="project" value="UniProtKB-KW"/>
</dbReference>
<gene>
    <name evidence="5" type="ORF">R1sor_018104</name>
</gene>
<dbReference type="CDD" id="cd02440">
    <property type="entry name" value="AdoMet_MTases"/>
    <property type="match status" value="1"/>
</dbReference>
<dbReference type="EMBL" id="JBJQOH010000001">
    <property type="protein sequence ID" value="KAL3700082.1"/>
    <property type="molecule type" value="Genomic_DNA"/>
</dbReference>
<evidence type="ECO:0008006" key="7">
    <source>
        <dbReference type="Google" id="ProtNLM"/>
    </source>
</evidence>
<comment type="caution">
    <text evidence="5">The sequence shown here is derived from an EMBL/GenBank/DDBJ whole genome shotgun (WGS) entry which is preliminary data.</text>
</comment>
<dbReference type="InterPro" id="IPR050362">
    <property type="entry name" value="Cation-dep_OMT"/>
</dbReference>
<dbReference type="PROSITE" id="PS51682">
    <property type="entry name" value="SAM_OMT_I"/>
    <property type="match status" value="1"/>
</dbReference>
<reference evidence="5 6" key="1">
    <citation type="submission" date="2024-09" db="EMBL/GenBank/DDBJ databases">
        <title>Chromosome-scale assembly of Riccia sorocarpa.</title>
        <authorList>
            <person name="Paukszto L."/>
        </authorList>
    </citation>
    <scope>NUCLEOTIDE SEQUENCE [LARGE SCALE GENOMIC DNA]</scope>
    <source>
        <strain evidence="5">LP-2024</strain>
        <tissue evidence="5">Aerial parts of the thallus</tissue>
    </source>
</reference>
<dbReference type="Gene3D" id="3.40.50.150">
    <property type="entry name" value="Vaccinia Virus protein VP39"/>
    <property type="match status" value="1"/>
</dbReference>
<name>A0ABD3I8W6_9MARC</name>
<sequence>MLSTSSFGMHTGLITMTGNAKACLWRGITNVWHGSSRSKVCRLQPDGYQQQRSFRLQISADRGNVESGIPATPKAIEADGGERLFQYVQAQVREPEILRTLRQETSKMRGGVMQVTPDQGQFLAMLARLLGAEKCIEVGVFTGYSALAVAMVLPDSGCLVACDRSEESLAIAERYFRLAGVSQKVDVRLGMAVDTLKELLAQGDAGRYDMAFLDADKRMYPEYYELLLQLVRPGGLVIVDNVLWHGTVADSSVMDTKTQSIRDFNDFLLNDDRIDYSLVTVGDGMSLCRKR</sequence>
<organism evidence="5 6">
    <name type="scientific">Riccia sorocarpa</name>
    <dbReference type="NCBI Taxonomy" id="122646"/>
    <lineage>
        <taxon>Eukaryota</taxon>
        <taxon>Viridiplantae</taxon>
        <taxon>Streptophyta</taxon>
        <taxon>Embryophyta</taxon>
        <taxon>Marchantiophyta</taxon>
        <taxon>Marchantiopsida</taxon>
        <taxon>Marchantiidae</taxon>
        <taxon>Marchantiales</taxon>
        <taxon>Ricciaceae</taxon>
        <taxon>Riccia</taxon>
    </lineage>
</organism>
<keyword evidence="1" id="KW-0489">Methyltransferase</keyword>
<dbReference type="GO" id="GO:0008168">
    <property type="term" value="F:methyltransferase activity"/>
    <property type="evidence" value="ECO:0007669"/>
    <property type="project" value="UniProtKB-KW"/>
</dbReference>
<evidence type="ECO:0000256" key="2">
    <source>
        <dbReference type="ARBA" id="ARBA00022679"/>
    </source>
</evidence>
<evidence type="ECO:0000313" key="6">
    <source>
        <dbReference type="Proteomes" id="UP001633002"/>
    </source>
</evidence>
<dbReference type="Proteomes" id="UP001633002">
    <property type="component" value="Unassembled WGS sequence"/>
</dbReference>
<evidence type="ECO:0000256" key="4">
    <source>
        <dbReference type="ARBA" id="ARBA00023453"/>
    </source>
</evidence>
<keyword evidence="3" id="KW-0949">S-adenosyl-L-methionine</keyword>
<accession>A0ABD3I8W6</accession>
<dbReference type="SUPFAM" id="SSF53335">
    <property type="entry name" value="S-adenosyl-L-methionine-dependent methyltransferases"/>
    <property type="match status" value="1"/>
</dbReference>
<dbReference type="Pfam" id="PF01596">
    <property type="entry name" value="Methyltransf_3"/>
    <property type="match status" value="1"/>
</dbReference>
<proteinExistence type="inferred from homology"/>
<evidence type="ECO:0000313" key="5">
    <source>
        <dbReference type="EMBL" id="KAL3700082.1"/>
    </source>
</evidence>
<protein>
    <recommendedName>
        <fullName evidence="7">Caffeoyl-CoA O-methyltransferase</fullName>
    </recommendedName>
</protein>
<dbReference type="PANTHER" id="PTHR10509">
    <property type="entry name" value="O-METHYLTRANSFERASE-RELATED"/>
    <property type="match status" value="1"/>
</dbReference>
<dbReference type="InterPro" id="IPR029063">
    <property type="entry name" value="SAM-dependent_MTases_sf"/>
</dbReference>
<comment type="similarity">
    <text evidence="4">Belongs to the class I-like SAM-binding methyltransferase superfamily. Cation-dependent O-methyltransferase family.</text>
</comment>
<keyword evidence="2" id="KW-0808">Transferase</keyword>
<dbReference type="AlphaFoldDB" id="A0ABD3I8W6"/>